<dbReference type="EMBL" id="JABEYC010000065">
    <property type="protein sequence ID" value="KAF4983449.1"/>
    <property type="molecule type" value="Genomic_DNA"/>
</dbReference>
<dbReference type="Proteomes" id="UP000635477">
    <property type="component" value="Unassembled WGS sequence"/>
</dbReference>
<reference evidence="2" key="2">
    <citation type="submission" date="2020-05" db="EMBL/GenBank/DDBJ databases">
        <authorList>
            <person name="Kim H.-S."/>
            <person name="Proctor R.H."/>
            <person name="Brown D.W."/>
        </authorList>
    </citation>
    <scope>NUCLEOTIDE SEQUENCE</scope>
    <source>
        <strain evidence="2">NRRL 22465</strain>
    </source>
</reference>
<dbReference type="AlphaFoldDB" id="A0A8H4XPR3"/>
<sequence length="69" mass="7623">MSNANDSGTQKADAAVEDRLNEGKKQDDQKVSDMLGVEDAMLEGQSEPESNAGWEVHDIEPDEEAFHYL</sequence>
<evidence type="ECO:0000256" key="1">
    <source>
        <dbReference type="SAM" id="MobiDB-lite"/>
    </source>
</evidence>
<name>A0A8H4XPR3_9HYPO</name>
<feature type="compositionally biased region" description="Polar residues" evidence="1">
    <location>
        <begin position="1"/>
        <end position="10"/>
    </location>
</feature>
<feature type="compositionally biased region" description="Basic and acidic residues" evidence="1">
    <location>
        <begin position="14"/>
        <end position="31"/>
    </location>
</feature>
<keyword evidence="3" id="KW-1185">Reference proteome</keyword>
<gene>
    <name evidence="2" type="ORF">FZEAL_1178</name>
</gene>
<evidence type="ECO:0000313" key="2">
    <source>
        <dbReference type="EMBL" id="KAF4983449.1"/>
    </source>
</evidence>
<feature type="region of interest" description="Disordered" evidence="1">
    <location>
        <begin position="1"/>
        <end position="69"/>
    </location>
</feature>
<protein>
    <submittedName>
        <fullName evidence="2">Uncharacterized protein</fullName>
    </submittedName>
</protein>
<reference evidence="2" key="1">
    <citation type="journal article" date="2020" name="BMC Genomics">
        <title>Correction to: Identification and distribution of gene clusters required for synthesis of sphingolipid metabolism inhibitors in diverse species of the filamentous fungus Fusarium.</title>
        <authorList>
            <person name="Kim H.S."/>
            <person name="Lohmar J.M."/>
            <person name="Busman M."/>
            <person name="Brown D.W."/>
            <person name="Naumann T.A."/>
            <person name="Divon H.H."/>
            <person name="Lysoe E."/>
            <person name="Uhlig S."/>
            <person name="Proctor R.H."/>
        </authorList>
    </citation>
    <scope>NUCLEOTIDE SEQUENCE</scope>
    <source>
        <strain evidence="2">NRRL 22465</strain>
    </source>
</reference>
<evidence type="ECO:0000313" key="3">
    <source>
        <dbReference type="Proteomes" id="UP000635477"/>
    </source>
</evidence>
<organism evidence="2 3">
    <name type="scientific">Fusarium zealandicum</name>
    <dbReference type="NCBI Taxonomy" id="1053134"/>
    <lineage>
        <taxon>Eukaryota</taxon>
        <taxon>Fungi</taxon>
        <taxon>Dikarya</taxon>
        <taxon>Ascomycota</taxon>
        <taxon>Pezizomycotina</taxon>
        <taxon>Sordariomycetes</taxon>
        <taxon>Hypocreomycetidae</taxon>
        <taxon>Hypocreales</taxon>
        <taxon>Nectriaceae</taxon>
        <taxon>Fusarium</taxon>
        <taxon>Fusarium staphyleae species complex</taxon>
    </lineage>
</organism>
<proteinExistence type="predicted"/>
<accession>A0A8H4XPR3</accession>
<feature type="compositionally biased region" description="Basic and acidic residues" evidence="1">
    <location>
        <begin position="55"/>
        <end position="69"/>
    </location>
</feature>
<comment type="caution">
    <text evidence="2">The sequence shown here is derived from an EMBL/GenBank/DDBJ whole genome shotgun (WGS) entry which is preliminary data.</text>
</comment>